<evidence type="ECO:0000313" key="8">
    <source>
        <dbReference type="Proteomes" id="UP000202259"/>
    </source>
</evidence>
<comment type="subunit">
    <text evidence="1">Homodimer.</text>
</comment>
<dbReference type="EC" id="6.1.1.6" evidence="7"/>
<dbReference type="Proteomes" id="UP000202259">
    <property type="component" value="Chromosome"/>
</dbReference>
<dbReference type="FunFam" id="3.30.930.10:FF:000017">
    <property type="entry name" value="Elongation factor P--(R)-beta-lysine ligase"/>
    <property type="match status" value="1"/>
</dbReference>
<dbReference type="GO" id="GO:0016740">
    <property type="term" value="F:transferase activity"/>
    <property type="evidence" value="ECO:0007669"/>
    <property type="project" value="UniProtKB-KW"/>
</dbReference>
<dbReference type="NCBIfam" id="TIGR00462">
    <property type="entry name" value="genX"/>
    <property type="match status" value="1"/>
</dbReference>
<evidence type="ECO:0000256" key="1">
    <source>
        <dbReference type="ARBA" id="ARBA00011738"/>
    </source>
</evidence>
<keyword evidence="7" id="KW-0808">Transferase</keyword>
<proteinExistence type="predicted"/>
<dbReference type="InterPro" id="IPR004364">
    <property type="entry name" value="Aa-tRNA-synt_II"/>
</dbReference>
<dbReference type="GO" id="GO:0005829">
    <property type="term" value="C:cytosol"/>
    <property type="evidence" value="ECO:0007669"/>
    <property type="project" value="TreeGrafter"/>
</dbReference>
<dbReference type="PANTHER" id="PTHR42918:SF6">
    <property type="entry name" value="ELONGATION FACTOR P--(R)-BETA-LYSINE LIGASE"/>
    <property type="match status" value="1"/>
</dbReference>
<dbReference type="GO" id="GO:0000049">
    <property type="term" value="F:tRNA binding"/>
    <property type="evidence" value="ECO:0007669"/>
    <property type="project" value="TreeGrafter"/>
</dbReference>
<name>A0A222G8M3_9GAMM</name>
<sequence>MSWQPSMNWQDAKKRAQILAQIRSFFLVRNVIEVDTPLLSHATVTDAHLDAFVTQYNYSPESHCDQSTALYAQTSPEFAMKRLLASGYGCCYQICKAFRHEQHGRYHNPEFTMLEWYRIDYDHFQLMDEVEALLQVILDCQQVDRISYQDLFMTQVNIDPLDTDKQQLIEVITKHNKLSDWLESEDCIDTLLQFIMAELIEPNIGSDVPCFVYNFPASQASLAKVCKIDPRVAERFECYFKGIELANGFHELTDAEQQKIRFKKDNDFRAYLGKAQHEIDENFISALEHGLPSCAGVALGIDRLIMLAIAATKIDQVITFAIPDA</sequence>
<keyword evidence="2 7" id="KW-0436">Ligase</keyword>
<evidence type="ECO:0000256" key="5">
    <source>
        <dbReference type="ARBA" id="ARBA00052794"/>
    </source>
</evidence>
<dbReference type="GO" id="GO:0005524">
    <property type="term" value="F:ATP binding"/>
    <property type="evidence" value="ECO:0007669"/>
    <property type="project" value="UniProtKB-KW"/>
</dbReference>
<dbReference type="NCBIfam" id="NF006828">
    <property type="entry name" value="PRK09350.1"/>
    <property type="match status" value="1"/>
</dbReference>
<comment type="catalytic activity">
    <reaction evidence="5">
        <text>D-beta-lysine + L-lysyl-[protein] + ATP = N(6)-((3R)-3,6-diaminohexanoyl)-L-lysyl-[protein] + AMP + diphosphate + H(+)</text>
        <dbReference type="Rhea" id="RHEA:83435"/>
        <dbReference type="Rhea" id="RHEA-COMP:9752"/>
        <dbReference type="Rhea" id="RHEA-COMP:20131"/>
        <dbReference type="ChEBI" id="CHEBI:15378"/>
        <dbReference type="ChEBI" id="CHEBI:29969"/>
        <dbReference type="ChEBI" id="CHEBI:30616"/>
        <dbReference type="ChEBI" id="CHEBI:33019"/>
        <dbReference type="ChEBI" id="CHEBI:84138"/>
        <dbReference type="ChEBI" id="CHEBI:156053"/>
        <dbReference type="ChEBI" id="CHEBI:456215"/>
    </reaction>
    <physiologicalReaction direction="left-to-right" evidence="5">
        <dbReference type="Rhea" id="RHEA:83436"/>
    </physiologicalReaction>
</comment>
<dbReference type="InterPro" id="IPR006195">
    <property type="entry name" value="aa-tRNA-synth_II"/>
</dbReference>
<dbReference type="PROSITE" id="PS50862">
    <property type="entry name" value="AA_TRNA_LIGASE_II"/>
    <property type="match status" value="1"/>
</dbReference>
<evidence type="ECO:0000256" key="4">
    <source>
        <dbReference type="ARBA" id="ARBA00022840"/>
    </source>
</evidence>
<evidence type="ECO:0000256" key="2">
    <source>
        <dbReference type="ARBA" id="ARBA00022598"/>
    </source>
</evidence>
<dbReference type="OrthoDB" id="9802326at2"/>
<dbReference type="PANTHER" id="PTHR42918">
    <property type="entry name" value="LYSYL-TRNA SYNTHETASE"/>
    <property type="match status" value="1"/>
</dbReference>
<dbReference type="GO" id="GO:0003746">
    <property type="term" value="F:translation elongation factor activity"/>
    <property type="evidence" value="ECO:0007669"/>
    <property type="project" value="UniProtKB-KW"/>
</dbReference>
<protein>
    <submittedName>
        <fullName evidence="7">Elongation factor P lysine(34) lysyltransferase</fullName>
        <ecNumber evidence="7">6.1.1.6</ecNumber>
    </submittedName>
</protein>
<evidence type="ECO:0000259" key="6">
    <source>
        <dbReference type="PROSITE" id="PS50862"/>
    </source>
</evidence>
<dbReference type="GO" id="GO:0004824">
    <property type="term" value="F:lysine-tRNA ligase activity"/>
    <property type="evidence" value="ECO:0007669"/>
    <property type="project" value="UniProtKB-EC"/>
</dbReference>
<keyword evidence="7" id="KW-0251">Elongation factor</keyword>
<keyword evidence="7" id="KW-0648">Protein biosynthesis</keyword>
<evidence type="ECO:0000313" key="7">
    <source>
        <dbReference type="EMBL" id="ASP48092.1"/>
    </source>
</evidence>
<dbReference type="SUPFAM" id="SSF55681">
    <property type="entry name" value="Class II aaRS and biotin synthetases"/>
    <property type="match status" value="1"/>
</dbReference>
<reference evidence="7 8" key="1">
    <citation type="submission" date="2017-08" db="EMBL/GenBank/DDBJ databases">
        <title>Complete genome of Colwellia sp. NB097-1, a psychrophile bacterium ioslated from Bering Sea.</title>
        <authorList>
            <person name="Chen X."/>
        </authorList>
    </citation>
    <scope>NUCLEOTIDE SEQUENCE [LARGE SCALE GENOMIC DNA]</scope>
    <source>
        <strain evidence="7 8">NB097-1</strain>
    </source>
</reference>
<dbReference type="InterPro" id="IPR004525">
    <property type="entry name" value="EpmA"/>
</dbReference>
<organism evidence="7 8">
    <name type="scientific">Cognaticolwellia beringensis</name>
    <dbReference type="NCBI Taxonomy" id="1967665"/>
    <lineage>
        <taxon>Bacteria</taxon>
        <taxon>Pseudomonadati</taxon>
        <taxon>Pseudomonadota</taxon>
        <taxon>Gammaproteobacteria</taxon>
        <taxon>Alteromonadales</taxon>
        <taxon>Colwelliaceae</taxon>
        <taxon>Cognaticolwellia</taxon>
    </lineage>
</organism>
<dbReference type="Pfam" id="PF00152">
    <property type="entry name" value="tRNA-synt_2"/>
    <property type="match status" value="1"/>
</dbReference>
<gene>
    <name evidence="7" type="ORF">B5D82_10170</name>
</gene>
<dbReference type="InterPro" id="IPR045864">
    <property type="entry name" value="aa-tRNA-synth_II/BPL/LPL"/>
</dbReference>
<keyword evidence="3" id="KW-0547">Nucleotide-binding</keyword>
<dbReference type="KEGG" id="cber:B5D82_10170"/>
<dbReference type="EMBL" id="CP020465">
    <property type="protein sequence ID" value="ASP48092.1"/>
    <property type="molecule type" value="Genomic_DNA"/>
</dbReference>
<dbReference type="Gene3D" id="3.30.930.10">
    <property type="entry name" value="Bira Bifunctional Protein, Domain 2"/>
    <property type="match status" value="1"/>
</dbReference>
<keyword evidence="4" id="KW-0067">ATP-binding</keyword>
<dbReference type="GO" id="GO:0006430">
    <property type="term" value="P:lysyl-tRNA aminoacylation"/>
    <property type="evidence" value="ECO:0007669"/>
    <property type="project" value="InterPro"/>
</dbReference>
<keyword evidence="8" id="KW-1185">Reference proteome</keyword>
<accession>A0A222G8M3</accession>
<evidence type="ECO:0000256" key="3">
    <source>
        <dbReference type="ARBA" id="ARBA00022741"/>
    </source>
</evidence>
<dbReference type="RefSeq" id="WP_081151282.1">
    <property type="nucleotide sequence ID" value="NZ_CP020465.1"/>
</dbReference>
<feature type="domain" description="Aminoacyl-transfer RNA synthetases class-II family profile" evidence="6">
    <location>
        <begin position="18"/>
        <end position="323"/>
    </location>
</feature>
<dbReference type="AlphaFoldDB" id="A0A222G8M3"/>